<keyword evidence="2" id="KW-1185">Reference proteome</keyword>
<sequence length="72" mass="7923">MLSCTAGSTVVKCPVLPDRSNRGGIYHRRVEKKGNRGSDSDLKMGGFFYNGEDEASRPVNGGCSLQFKERVR</sequence>
<protein>
    <submittedName>
        <fullName evidence="1">Uncharacterized protein</fullName>
    </submittedName>
</protein>
<proteinExistence type="predicted"/>
<organism evidence="1 2">
    <name type="scientific">Adiantum capillus-veneris</name>
    <name type="common">Maidenhair fern</name>
    <dbReference type="NCBI Taxonomy" id="13818"/>
    <lineage>
        <taxon>Eukaryota</taxon>
        <taxon>Viridiplantae</taxon>
        <taxon>Streptophyta</taxon>
        <taxon>Embryophyta</taxon>
        <taxon>Tracheophyta</taxon>
        <taxon>Polypodiopsida</taxon>
        <taxon>Polypodiidae</taxon>
        <taxon>Polypodiales</taxon>
        <taxon>Pteridineae</taxon>
        <taxon>Pteridaceae</taxon>
        <taxon>Vittarioideae</taxon>
        <taxon>Adiantum</taxon>
    </lineage>
</organism>
<dbReference type="Proteomes" id="UP000886520">
    <property type="component" value="Chromosome 23"/>
</dbReference>
<accession>A0A9D4Z4M1</accession>
<name>A0A9D4Z4M1_ADICA</name>
<reference evidence="1" key="1">
    <citation type="submission" date="2021-01" db="EMBL/GenBank/DDBJ databases">
        <title>Adiantum capillus-veneris genome.</title>
        <authorList>
            <person name="Fang Y."/>
            <person name="Liao Q."/>
        </authorList>
    </citation>
    <scope>NUCLEOTIDE SEQUENCE</scope>
    <source>
        <strain evidence="1">H3</strain>
        <tissue evidence="1">Leaf</tissue>
    </source>
</reference>
<dbReference type="EMBL" id="JABFUD020000023">
    <property type="protein sequence ID" value="KAI5061030.1"/>
    <property type="molecule type" value="Genomic_DNA"/>
</dbReference>
<evidence type="ECO:0000313" key="1">
    <source>
        <dbReference type="EMBL" id="KAI5061030.1"/>
    </source>
</evidence>
<comment type="caution">
    <text evidence="1">The sequence shown here is derived from an EMBL/GenBank/DDBJ whole genome shotgun (WGS) entry which is preliminary data.</text>
</comment>
<dbReference type="AlphaFoldDB" id="A0A9D4Z4M1"/>
<gene>
    <name evidence="1" type="ORF">GOP47_0023535</name>
</gene>
<evidence type="ECO:0000313" key="2">
    <source>
        <dbReference type="Proteomes" id="UP000886520"/>
    </source>
</evidence>